<organism evidence="3 4">
    <name type="scientific">Mycena indigotica</name>
    <dbReference type="NCBI Taxonomy" id="2126181"/>
    <lineage>
        <taxon>Eukaryota</taxon>
        <taxon>Fungi</taxon>
        <taxon>Dikarya</taxon>
        <taxon>Basidiomycota</taxon>
        <taxon>Agaricomycotina</taxon>
        <taxon>Agaricomycetes</taxon>
        <taxon>Agaricomycetidae</taxon>
        <taxon>Agaricales</taxon>
        <taxon>Marasmiineae</taxon>
        <taxon>Mycenaceae</taxon>
        <taxon>Mycena</taxon>
    </lineage>
</organism>
<dbReference type="EMBL" id="JACAZF010000008">
    <property type="protein sequence ID" value="KAF7297390.1"/>
    <property type="molecule type" value="Genomic_DNA"/>
</dbReference>
<reference evidence="3" key="1">
    <citation type="submission" date="2020-05" db="EMBL/GenBank/DDBJ databases">
        <title>Mycena genomes resolve the evolution of fungal bioluminescence.</title>
        <authorList>
            <person name="Tsai I.J."/>
        </authorList>
    </citation>
    <scope>NUCLEOTIDE SEQUENCE</scope>
    <source>
        <strain evidence="3">171206Taipei</strain>
    </source>
</reference>
<feature type="region of interest" description="Disordered" evidence="1">
    <location>
        <begin position="84"/>
        <end position="116"/>
    </location>
</feature>
<evidence type="ECO:0000313" key="3">
    <source>
        <dbReference type="EMBL" id="KAF7297390.1"/>
    </source>
</evidence>
<evidence type="ECO:0000256" key="1">
    <source>
        <dbReference type="SAM" id="MobiDB-lite"/>
    </source>
</evidence>
<accession>A0A8H6SEN9</accession>
<feature type="chain" id="PRO_5034986993" evidence="2">
    <location>
        <begin position="25"/>
        <end position="358"/>
    </location>
</feature>
<name>A0A8H6SEN9_9AGAR</name>
<dbReference type="AlphaFoldDB" id="A0A8H6SEN9"/>
<sequence length="358" mass="39407">MSPTTTSFIPVLAISALILISSRFSPRPIAISDFSIQFVLGTVSKLTVWLVKFACGVADDIRHDFVTFSPQEASIAASSLHSETYSDSENYNGGADHESYSNSDESNYLPHPPKKPMPPMMRLADHFRLYPSRPCPAQRPLPLPSSHRRFRFTSPWPAPSCRVLPAHAHGCTFLFSPLTRLLPYRSASDPPAQTSTLQQLMDSVPPPSYEELDLSSRLYRLRASFSVPATLSHVIPVPQVEQQQQQPQALPAFLQPQAAQPPGPPLVLAMPMDVCLEPTIPPPPRTPPYDWGYHGLAFCHASAMNDASLWEAALFESELAKPSVKSWPWNVLDKGQGFRLDNTSGRVVAPPPLPSLGI</sequence>
<comment type="caution">
    <text evidence="3">The sequence shown here is derived from an EMBL/GenBank/DDBJ whole genome shotgun (WGS) entry which is preliminary data.</text>
</comment>
<proteinExistence type="predicted"/>
<evidence type="ECO:0000256" key="2">
    <source>
        <dbReference type="SAM" id="SignalP"/>
    </source>
</evidence>
<keyword evidence="2" id="KW-0732">Signal</keyword>
<evidence type="ECO:0000313" key="4">
    <source>
        <dbReference type="Proteomes" id="UP000636479"/>
    </source>
</evidence>
<dbReference type="RefSeq" id="XP_037217749.1">
    <property type="nucleotide sequence ID" value="XM_037366337.1"/>
</dbReference>
<feature type="signal peptide" evidence="2">
    <location>
        <begin position="1"/>
        <end position="24"/>
    </location>
</feature>
<dbReference type="Proteomes" id="UP000636479">
    <property type="component" value="Unassembled WGS sequence"/>
</dbReference>
<protein>
    <submittedName>
        <fullName evidence="3">Uncharacterized protein</fullName>
    </submittedName>
</protein>
<gene>
    <name evidence="3" type="ORF">MIND_00972600</name>
</gene>
<keyword evidence="4" id="KW-1185">Reference proteome</keyword>
<dbReference type="GeneID" id="59348853"/>